<proteinExistence type="predicted"/>
<dbReference type="GO" id="GO:0000272">
    <property type="term" value="P:polysaccharide catabolic process"/>
    <property type="evidence" value="ECO:0007669"/>
    <property type="project" value="InterPro"/>
</dbReference>
<comment type="caution">
    <text evidence="1">The sequence shown here is derived from an EMBL/GenBank/DDBJ whole genome shotgun (WGS) entry which is preliminary data.</text>
</comment>
<protein>
    <submittedName>
        <fullName evidence="1">Uncharacterized protein</fullName>
    </submittedName>
</protein>
<dbReference type="InterPro" id="IPR036439">
    <property type="entry name" value="Dockerin_dom_sf"/>
</dbReference>
<reference evidence="2" key="1">
    <citation type="submission" date="2012-11" db="EMBL/GenBank/DDBJ databases">
        <authorList>
            <person name="Lucero-Rivera Y.E."/>
            <person name="Tovar-Ramirez D."/>
        </authorList>
    </citation>
    <scope>NUCLEOTIDE SEQUENCE [LARGE SCALE GENOMIC DNA]</scope>
    <source>
        <strain evidence="2">Araruama</strain>
    </source>
</reference>
<accession>A0A1V1NQP1</accession>
<gene>
    <name evidence="1" type="ORF">OMM_15181</name>
</gene>
<dbReference type="Gene3D" id="1.10.1330.10">
    <property type="entry name" value="Dockerin domain"/>
    <property type="match status" value="1"/>
</dbReference>
<organism evidence="1 2">
    <name type="scientific">Candidatus Magnetoglobus multicellularis str. Araruama</name>
    <dbReference type="NCBI Taxonomy" id="890399"/>
    <lineage>
        <taxon>Bacteria</taxon>
        <taxon>Pseudomonadati</taxon>
        <taxon>Thermodesulfobacteriota</taxon>
        <taxon>Desulfobacteria</taxon>
        <taxon>Desulfobacterales</taxon>
        <taxon>Desulfobacteraceae</taxon>
        <taxon>Candidatus Magnetoglobus</taxon>
    </lineage>
</organism>
<evidence type="ECO:0000313" key="1">
    <source>
        <dbReference type="EMBL" id="ETR64889.1"/>
    </source>
</evidence>
<feature type="non-terminal residue" evidence="1">
    <location>
        <position position="1"/>
    </location>
</feature>
<dbReference type="SUPFAM" id="SSF63446">
    <property type="entry name" value="Type I dockerin domain"/>
    <property type="match status" value="1"/>
</dbReference>
<name>A0A1V1NQP1_9BACT</name>
<dbReference type="AlphaFoldDB" id="A0A1V1NQP1"/>
<dbReference type="Proteomes" id="UP000189670">
    <property type="component" value="Unassembled WGS sequence"/>
</dbReference>
<sequence length="91" mass="10420">YDASLIFRNMRNIISLDNYQQLAADIDDDDDADIVDVVLIISHSIGKIDRFNRDAWLFDPLKNNYSLDQDISDHYKGIVLGDVSAKLETRC</sequence>
<dbReference type="EMBL" id="ATBP01003495">
    <property type="protein sequence ID" value="ETR64889.1"/>
    <property type="molecule type" value="Genomic_DNA"/>
</dbReference>
<evidence type="ECO:0000313" key="2">
    <source>
        <dbReference type="Proteomes" id="UP000189670"/>
    </source>
</evidence>